<accession>A0A0M2KA07</accession>
<sequence length="97" mass="9645">MRELTSKEVHNVSGAGIFADLGSTIGGAIGRILDRGTAAGGLTTDAKTAGSILGSGIGSIFELDIVSAVRNISSGISAIVNFGISAISQIRAKKASV</sequence>
<gene>
    <name evidence="1" type="ORF">AV903_17075</name>
    <name evidence="2" type="ORF">SY86_13585</name>
</gene>
<dbReference type="RefSeq" id="WP_016190829.1">
    <property type="nucleotide sequence ID" value="NZ_CP013970.1"/>
</dbReference>
<dbReference type="Proteomes" id="UP000264980">
    <property type="component" value="Chromosome"/>
</dbReference>
<evidence type="ECO:0000313" key="4">
    <source>
        <dbReference type="Proteomes" id="UP000264980"/>
    </source>
</evidence>
<reference evidence="2 3" key="1">
    <citation type="submission" date="2015-01" db="EMBL/GenBank/DDBJ databases">
        <title>Erwinia tracheiphila.</title>
        <authorList>
            <person name="Shapiro L.R."/>
        </authorList>
    </citation>
    <scope>NUCLEOTIDE SEQUENCE [LARGE SCALE GENOMIC DNA]</scope>
    <source>
        <strain evidence="2 3">BuffGH</strain>
    </source>
</reference>
<dbReference type="EMBL" id="JXNU01000003">
    <property type="protein sequence ID" value="KKF36235.1"/>
    <property type="molecule type" value="Genomic_DNA"/>
</dbReference>
<proteinExistence type="predicted"/>
<evidence type="ECO:0000313" key="2">
    <source>
        <dbReference type="EMBL" id="KKF36235.1"/>
    </source>
</evidence>
<evidence type="ECO:0000313" key="3">
    <source>
        <dbReference type="Proteomes" id="UP000033924"/>
    </source>
</evidence>
<dbReference type="AlphaFoldDB" id="A0A0M2KA07"/>
<dbReference type="EMBL" id="CP013970">
    <property type="protein sequence ID" value="AXF77359.1"/>
    <property type="molecule type" value="Genomic_DNA"/>
</dbReference>
<reference evidence="1 4" key="2">
    <citation type="submission" date="2016-01" db="EMBL/GenBank/DDBJ databases">
        <authorList>
            <person name="Oliw E.H."/>
        </authorList>
    </citation>
    <scope>NUCLEOTIDE SEQUENCE [LARGE SCALE GENOMIC DNA]</scope>
    <source>
        <strain evidence="1 4">MDcuke</strain>
    </source>
</reference>
<keyword evidence="3" id="KW-1185">Reference proteome</keyword>
<name>A0A0M2KA07_9GAMM</name>
<dbReference type="PATRIC" id="fig|65700.7.peg.3421"/>
<evidence type="ECO:0000313" key="1">
    <source>
        <dbReference type="EMBL" id="AXF77359.1"/>
    </source>
</evidence>
<dbReference type="Proteomes" id="UP000033924">
    <property type="component" value="Unassembled WGS sequence"/>
</dbReference>
<organism evidence="2 3">
    <name type="scientific">Erwinia tracheiphila</name>
    <dbReference type="NCBI Taxonomy" id="65700"/>
    <lineage>
        <taxon>Bacteria</taxon>
        <taxon>Pseudomonadati</taxon>
        <taxon>Pseudomonadota</taxon>
        <taxon>Gammaproteobacteria</taxon>
        <taxon>Enterobacterales</taxon>
        <taxon>Erwiniaceae</taxon>
        <taxon>Erwinia</taxon>
    </lineage>
</organism>
<protein>
    <submittedName>
        <fullName evidence="2">Uncharacterized protein</fullName>
    </submittedName>
</protein>